<feature type="domain" description="Alpha-2-macroglobulin bait region" evidence="4">
    <location>
        <begin position="529"/>
        <end position="660"/>
    </location>
</feature>
<feature type="domain" description="Alpha-2-macroglobulin" evidence="5">
    <location>
        <begin position="741"/>
        <end position="832"/>
    </location>
</feature>
<organism evidence="7 8">
    <name type="scientific">Octopus vulgaris</name>
    <name type="common">Common octopus</name>
    <dbReference type="NCBI Taxonomy" id="6645"/>
    <lineage>
        <taxon>Eukaryota</taxon>
        <taxon>Metazoa</taxon>
        <taxon>Spiralia</taxon>
        <taxon>Lophotrochozoa</taxon>
        <taxon>Mollusca</taxon>
        <taxon>Cephalopoda</taxon>
        <taxon>Coleoidea</taxon>
        <taxon>Octopodiformes</taxon>
        <taxon>Octopoda</taxon>
        <taxon>Incirrata</taxon>
        <taxon>Octopodidae</taxon>
        <taxon>Octopus</taxon>
    </lineage>
</organism>
<dbReference type="SMART" id="SM01419">
    <property type="entry name" value="Thiol-ester_cl"/>
    <property type="match status" value="1"/>
</dbReference>
<dbReference type="SMART" id="SM01359">
    <property type="entry name" value="A2M_N_2"/>
    <property type="match status" value="1"/>
</dbReference>
<dbReference type="Pfam" id="PF07678">
    <property type="entry name" value="TED_complement"/>
    <property type="match status" value="2"/>
</dbReference>
<dbReference type="InterPro" id="IPR036595">
    <property type="entry name" value="A-macroglobulin_rcpt-bd_sf"/>
</dbReference>
<dbReference type="Pfam" id="PF07677">
    <property type="entry name" value="A2M_recep"/>
    <property type="match status" value="1"/>
</dbReference>
<name>A0AA36C1A6_OCTVU</name>
<keyword evidence="2" id="KW-0882">Thioester bond</keyword>
<dbReference type="PANTHER" id="PTHR11412">
    <property type="entry name" value="MACROGLOBULIN / COMPLEMENT"/>
    <property type="match status" value="1"/>
</dbReference>
<dbReference type="Pfam" id="PF00207">
    <property type="entry name" value="A2M"/>
    <property type="match status" value="1"/>
</dbReference>
<dbReference type="InterPro" id="IPR011626">
    <property type="entry name" value="Alpha-macroglobulin_TED"/>
</dbReference>
<dbReference type="InterPro" id="IPR050473">
    <property type="entry name" value="A2M/Complement_sys"/>
</dbReference>
<dbReference type="Pfam" id="PF07703">
    <property type="entry name" value="A2M_BRD"/>
    <property type="match status" value="1"/>
</dbReference>
<dbReference type="Gene3D" id="2.20.130.20">
    <property type="match status" value="1"/>
</dbReference>
<dbReference type="EMBL" id="OX597843">
    <property type="protein sequence ID" value="CAI9744406.1"/>
    <property type="molecule type" value="Genomic_DNA"/>
</dbReference>
<gene>
    <name evidence="7" type="ORF">OCTVUL_1B000638</name>
</gene>
<dbReference type="Pfam" id="PF01835">
    <property type="entry name" value="MG2"/>
    <property type="match status" value="1"/>
</dbReference>
<dbReference type="InterPro" id="IPR019742">
    <property type="entry name" value="MacrogloblnA2_CS"/>
</dbReference>
<keyword evidence="3" id="KW-1015">Disulfide bond</keyword>
<reference evidence="7" key="1">
    <citation type="submission" date="2023-08" db="EMBL/GenBank/DDBJ databases">
        <authorList>
            <person name="Alioto T."/>
            <person name="Alioto T."/>
            <person name="Gomez Garrido J."/>
        </authorList>
    </citation>
    <scope>NUCLEOTIDE SEQUENCE</scope>
</reference>
<evidence type="ECO:0000256" key="1">
    <source>
        <dbReference type="ARBA" id="ARBA00022729"/>
    </source>
</evidence>
<dbReference type="Gene3D" id="2.60.120.1540">
    <property type="match status" value="1"/>
</dbReference>
<dbReference type="PANTHER" id="PTHR11412:SF136">
    <property type="entry name" value="CD109 ANTIGEN"/>
    <property type="match status" value="1"/>
</dbReference>
<dbReference type="InterPro" id="IPR001599">
    <property type="entry name" value="Macroglobln_a2"/>
</dbReference>
<dbReference type="InterPro" id="IPR041555">
    <property type="entry name" value="MG3"/>
</dbReference>
<dbReference type="Gene3D" id="2.60.40.690">
    <property type="entry name" value="Alpha-macroglobulin, receptor-binding domain"/>
    <property type="match status" value="1"/>
</dbReference>
<evidence type="ECO:0000256" key="3">
    <source>
        <dbReference type="ARBA" id="ARBA00023157"/>
    </source>
</evidence>
<dbReference type="GO" id="GO:0005615">
    <property type="term" value="C:extracellular space"/>
    <property type="evidence" value="ECO:0007669"/>
    <property type="project" value="InterPro"/>
</dbReference>
<dbReference type="Gene3D" id="1.50.10.20">
    <property type="match status" value="1"/>
</dbReference>
<dbReference type="InterPro" id="IPR011625">
    <property type="entry name" value="A2M_N_BRD"/>
</dbReference>
<dbReference type="Proteomes" id="UP001162480">
    <property type="component" value="Chromosome 30"/>
</dbReference>
<keyword evidence="1" id="KW-0732">Signal</keyword>
<dbReference type="InterPro" id="IPR047565">
    <property type="entry name" value="Alpha-macroglob_thiol-ester_cl"/>
</dbReference>
<dbReference type="Gene3D" id="2.60.40.1930">
    <property type="match status" value="3"/>
</dbReference>
<evidence type="ECO:0000313" key="8">
    <source>
        <dbReference type="Proteomes" id="UP001162480"/>
    </source>
</evidence>
<evidence type="ECO:0000313" key="7">
    <source>
        <dbReference type="EMBL" id="CAI9744406.1"/>
    </source>
</evidence>
<dbReference type="Gene3D" id="6.20.50.160">
    <property type="match status" value="1"/>
</dbReference>
<dbReference type="Pfam" id="PF17791">
    <property type="entry name" value="MG3"/>
    <property type="match status" value="1"/>
</dbReference>
<protein>
    <submittedName>
        <fullName evidence="7">CD109 antigen-like isoform X4</fullName>
    </submittedName>
</protein>
<dbReference type="PROSITE" id="PS00477">
    <property type="entry name" value="ALPHA_2_MACROGLOBULIN"/>
    <property type="match status" value="1"/>
</dbReference>
<dbReference type="Gene3D" id="2.60.40.10">
    <property type="entry name" value="Immunoglobulins"/>
    <property type="match status" value="2"/>
</dbReference>
<evidence type="ECO:0000259" key="4">
    <source>
        <dbReference type="SMART" id="SM01359"/>
    </source>
</evidence>
<evidence type="ECO:0000259" key="6">
    <source>
        <dbReference type="SMART" id="SM01361"/>
    </source>
</evidence>
<dbReference type="InterPro" id="IPR002890">
    <property type="entry name" value="MG2"/>
</dbReference>
<dbReference type="SMART" id="SM01361">
    <property type="entry name" value="A2M_recep"/>
    <property type="match status" value="1"/>
</dbReference>
<dbReference type="Gene3D" id="2.60.40.1940">
    <property type="match status" value="1"/>
</dbReference>
<dbReference type="SMART" id="SM01360">
    <property type="entry name" value="A2M"/>
    <property type="match status" value="1"/>
</dbReference>
<sequence length="1443" mass="161128">MDLSKQQKDDRMMALSKEERIPDRMMNLSKEERINDKATFYVNGEVNRQNLLYWSRGNPHWMDLSKQQKDTTTHALNTYLLINSHSLTQTNKGEISSGFKMVSVLQLGIFLTISICLVGSTKTINTTYYLLYAPRRFSIDDGLNITVVLFGKVEPTTEVAIKLKDGDKVLKEISQNVSADKKIAFFKMYTGDLNVGHYTLELNLGGSLKVFCDYGSTTTILTAKNIHKPGDTVKFRVLNLYRNLTARNSPAKVNIKDANENLLSRMQLTSENGVSVGEFPISSRPVLGTWTIEVEQDEETTKKTIEVKEYVLPKVEVTAESPKYVYRLNEDKLKDVILSVKVKALYTQGKPVTGTATLHITCLKKNSFSQKITKETTFKINLGEFASGTCHYFNINASVENDLDKNVYYADLTATSVTSFPIRIIQHYEENLYEPNVTSRFKVTVKRVDGQPLTDEDRKNPLKISINIEGFSYSKSSKIPEDGIVEFGFTPPNRDRLPVEVVYDGVDQSKKFQVKQEVILAHVTGYGSMSLIRKDDETTKPEFLVVFPAPVTDYFYTVVSRSKVFISKHVQQDAAKSATISFDTNEMFLKADLVVGYNEKYGELLSASASVDVKRPTSVSLNAKFKESPVEPGKEAELIIQSSPNTMAFVAAVDKSVLLLSKKTDSISEMVFNAIANKDTDYSFRRWSEVMELSRVGVASSTNFNTRGPIVFDQGFRRKEFTITGESVGSAPKPRTNFVETWIWDTVDTGSTGTASLAKTAPDTITTWVTTLFGMHPSEGFIPYNQEVELTTFKDFYISLGLSYSFIRGEEFDLNVYVFNYIPKEETVTVQLMNSDNTVKEEKTVKMAADQTEVAVTFKMEAKEIGKIPVLVQASIPGHSDAVQRYLNVIAEGSTFEMSRPLSVNVSSKESFTKVVNIEYPPDVVEGSEVVSVSVIGDMMGPILNGLDHLIRFPTGCGEQTMLSLYPNVLVYLYLEARSQLDTSTKRKLEKNTNGGYQNELRYQHNDGSFSAFGNSDKSGSTWLTAYVIKCFCKAKHQMKGVTIDSKVIENAVSWLLERQQKDGSFKEVGNVIHKDMQGGTSSGVTLTAFVAISLLQCQEATIIDVKDPLKKTAEYLRSWVNNKMAKDDYSRAVLLTAFAFLKDDEYFNMVNKGSFSVASKPGDSKSVELAAYILLAYSYKNIIEESIPVYNFLVRQRNSHGGFRSTQDTVMGLAALTQYALLFSQKKDSSVDVKIKTNEGTEYSFPTITYANSIMLYNKDLPSSTKSVEIGVTGNGFILVQVNWQYNLIPDDKAAVMAIKLKKKKSVPETAKYDACVKYTGKDDTGMVLVSINTLSGFTANLVDQSSNSLIKRSEVDDNKLVVYLDSLPSNKETCIPVQMDLENNVEKIKPQVAEVVMYYQPDQRADTTYSISDPITAGGNMLQSVCLVITLLSTALFNLLI</sequence>
<proteinExistence type="predicted"/>
<evidence type="ECO:0000259" key="5">
    <source>
        <dbReference type="SMART" id="SM01360"/>
    </source>
</evidence>
<keyword evidence="8" id="KW-1185">Reference proteome</keyword>
<feature type="domain" description="Alpha-macroglobulin receptor-binding" evidence="6">
    <location>
        <begin position="1326"/>
        <end position="1411"/>
    </location>
</feature>
<dbReference type="InterPro" id="IPR008930">
    <property type="entry name" value="Terpenoid_cyclase/PrenylTrfase"/>
</dbReference>
<dbReference type="InterPro" id="IPR009048">
    <property type="entry name" value="A-macroglobulin_rcpt-bd"/>
</dbReference>
<accession>A0AA36C1A6</accession>
<dbReference type="SUPFAM" id="SSF48239">
    <property type="entry name" value="Terpenoid cyclases/Protein prenyltransferases"/>
    <property type="match status" value="1"/>
</dbReference>
<dbReference type="GO" id="GO:0004866">
    <property type="term" value="F:endopeptidase inhibitor activity"/>
    <property type="evidence" value="ECO:0007669"/>
    <property type="project" value="InterPro"/>
</dbReference>
<evidence type="ECO:0000256" key="2">
    <source>
        <dbReference type="ARBA" id="ARBA00022966"/>
    </source>
</evidence>
<dbReference type="InterPro" id="IPR013783">
    <property type="entry name" value="Ig-like_fold"/>
</dbReference>
<dbReference type="SUPFAM" id="SSF49410">
    <property type="entry name" value="Alpha-macroglobulin receptor domain"/>
    <property type="match status" value="1"/>
</dbReference>